<evidence type="ECO:0000313" key="3">
    <source>
        <dbReference type="Proteomes" id="UP001140502"/>
    </source>
</evidence>
<dbReference type="OrthoDB" id="2687876at2759"/>
<dbReference type="AlphaFoldDB" id="A0A9W8WHM3"/>
<dbReference type="InterPro" id="IPR036047">
    <property type="entry name" value="F-box-like_dom_sf"/>
</dbReference>
<gene>
    <name evidence="2" type="ORF">N0V84_003362</name>
</gene>
<organism evidence="2 3">
    <name type="scientific">Fusarium piperis</name>
    <dbReference type="NCBI Taxonomy" id="1435070"/>
    <lineage>
        <taxon>Eukaryota</taxon>
        <taxon>Fungi</taxon>
        <taxon>Dikarya</taxon>
        <taxon>Ascomycota</taxon>
        <taxon>Pezizomycotina</taxon>
        <taxon>Sordariomycetes</taxon>
        <taxon>Hypocreomycetidae</taxon>
        <taxon>Hypocreales</taxon>
        <taxon>Nectriaceae</taxon>
        <taxon>Fusarium</taxon>
        <taxon>Fusarium solani species complex</taxon>
    </lineage>
</organism>
<proteinExistence type="predicted"/>
<evidence type="ECO:0000313" key="2">
    <source>
        <dbReference type="EMBL" id="KAJ4325813.1"/>
    </source>
</evidence>
<dbReference type="Proteomes" id="UP001140502">
    <property type="component" value="Unassembled WGS sequence"/>
</dbReference>
<name>A0A9W8WHM3_9HYPO</name>
<dbReference type="EMBL" id="JAPEUR010000047">
    <property type="protein sequence ID" value="KAJ4325813.1"/>
    <property type="molecule type" value="Genomic_DNA"/>
</dbReference>
<dbReference type="Gene3D" id="1.20.1280.50">
    <property type="match status" value="1"/>
</dbReference>
<dbReference type="Pfam" id="PF12937">
    <property type="entry name" value="F-box-like"/>
    <property type="match status" value="1"/>
</dbReference>
<sequence>MARMHLTPDLIAKLIYHEEEDEDDFRMLVIRGLRLPQVKRIPPKSPMQPLGLLDTLPPEILLYILEYLDFQSIYRLSLVCLRGKLVVESMRAYQHMRTYAGDALVALGKTGLLRYHSAALLLQTLRSSQCASCFDFGGFLFLPTCERVCFECLHQNQGLHMTTLNTAKKCFDLTDRQLKSIPTLFSIPGTYNVRYPISRKRVLRLVCVKQAKQLALQIHGSPESVAKIIPKAPPRGIETNEAETKEYWTLRGFHEAPLDPPGRDLSQLPRPEKEVDDEFGGMAAIRMPYLGKKGLDPGRLCRGCQILLHFHEEGRLPLPVLRSLVPEGIDAEAPLLAQMTRLRSSHDFAKHIKRCYGVYGLLREWGYIPQPQAKDG</sequence>
<reference evidence="2" key="1">
    <citation type="submission" date="2022-10" db="EMBL/GenBank/DDBJ databases">
        <title>Tapping the CABI collections for fungal endophytes: first genome assemblies for Collariella, Neodidymelliopsis, Ascochyta clinopodiicola, Didymella pomorum, Didymosphaeria variabile, Neocosmospora piperis and Neocucurbitaria cava.</title>
        <authorList>
            <person name="Hill R."/>
        </authorList>
    </citation>
    <scope>NUCLEOTIDE SEQUENCE</scope>
    <source>
        <strain evidence="2">IMI 366586</strain>
    </source>
</reference>
<accession>A0A9W8WHM3</accession>
<dbReference type="PROSITE" id="PS50181">
    <property type="entry name" value="FBOX"/>
    <property type="match status" value="1"/>
</dbReference>
<dbReference type="InterPro" id="IPR001810">
    <property type="entry name" value="F-box_dom"/>
</dbReference>
<evidence type="ECO:0000259" key="1">
    <source>
        <dbReference type="PROSITE" id="PS50181"/>
    </source>
</evidence>
<dbReference type="SUPFAM" id="SSF81383">
    <property type="entry name" value="F-box domain"/>
    <property type="match status" value="1"/>
</dbReference>
<comment type="caution">
    <text evidence="2">The sequence shown here is derived from an EMBL/GenBank/DDBJ whole genome shotgun (WGS) entry which is preliminary data.</text>
</comment>
<dbReference type="CDD" id="cd09917">
    <property type="entry name" value="F-box_SF"/>
    <property type="match status" value="1"/>
</dbReference>
<keyword evidence="3" id="KW-1185">Reference proteome</keyword>
<protein>
    <recommendedName>
        <fullName evidence="1">F-box domain-containing protein</fullName>
    </recommendedName>
</protein>
<feature type="domain" description="F-box" evidence="1">
    <location>
        <begin position="50"/>
        <end position="96"/>
    </location>
</feature>